<feature type="binding site" evidence="8">
    <location>
        <position position="320"/>
    </location>
    <ligand>
        <name>Mn(2+)</name>
        <dbReference type="ChEBI" id="CHEBI:29035"/>
        <label>2</label>
    </ligand>
</feature>
<dbReference type="PRINTS" id="PR00481">
    <property type="entry name" value="LAMNOPPTDASE"/>
</dbReference>
<reference evidence="10 11" key="1">
    <citation type="submission" date="2018-06" db="EMBL/GenBank/DDBJ databases">
        <title>Complete genome of Desulfovibrio indonesiensis P37SLT.</title>
        <authorList>
            <person name="Crispim J.S."/>
            <person name="Vidigal P.M.P."/>
            <person name="Silva L.C.F."/>
            <person name="Laguardia C.N."/>
            <person name="Araujo L.C."/>
            <person name="Dias R.S."/>
            <person name="Sousa M.P."/>
            <person name="Paula S.O."/>
            <person name="Silva C."/>
        </authorList>
    </citation>
    <scope>NUCLEOTIDE SEQUENCE [LARGE SCALE GENOMIC DNA]</scope>
    <source>
        <strain evidence="10 11">P37SLT</strain>
    </source>
</reference>
<keyword evidence="5 8" id="KW-0645">Protease</keyword>
<dbReference type="Gene3D" id="3.40.220.10">
    <property type="entry name" value="Leucine Aminopeptidase, subunit E, domain 1"/>
    <property type="match status" value="1"/>
</dbReference>
<keyword evidence="8" id="KW-0479">Metal-binding</keyword>
<dbReference type="CDD" id="cd00433">
    <property type="entry name" value="Peptidase_M17"/>
    <property type="match status" value="1"/>
</dbReference>
<keyword evidence="6 8" id="KW-0378">Hydrolase</keyword>
<evidence type="ECO:0000256" key="6">
    <source>
        <dbReference type="ARBA" id="ARBA00022801"/>
    </source>
</evidence>
<proteinExistence type="inferred from homology"/>
<dbReference type="InterPro" id="IPR008283">
    <property type="entry name" value="Peptidase_M17_N"/>
</dbReference>
<dbReference type="GO" id="GO:0006508">
    <property type="term" value="P:proteolysis"/>
    <property type="evidence" value="ECO:0007669"/>
    <property type="project" value="UniProtKB-KW"/>
</dbReference>
<feature type="binding site" evidence="8">
    <location>
        <position position="302"/>
    </location>
    <ligand>
        <name>Mn(2+)</name>
        <dbReference type="ChEBI" id="CHEBI:29035"/>
        <label>1</label>
    </ligand>
</feature>
<dbReference type="GO" id="GO:0030145">
    <property type="term" value="F:manganese ion binding"/>
    <property type="evidence" value="ECO:0007669"/>
    <property type="project" value="UniProtKB-UniRule"/>
</dbReference>
<comment type="subcellular location">
    <subcellularLocation>
        <location evidence="8">Cytoplasm</location>
    </subcellularLocation>
</comment>
<evidence type="ECO:0000256" key="1">
    <source>
        <dbReference type="ARBA" id="ARBA00000135"/>
    </source>
</evidence>
<dbReference type="GO" id="GO:0005737">
    <property type="term" value="C:cytoplasm"/>
    <property type="evidence" value="ECO:0007669"/>
    <property type="project" value="UniProtKB-SubCell"/>
</dbReference>
<comment type="similarity">
    <text evidence="3 8">Belongs to the peptidase M17 family.</text>
</comment>
<name>A0A7M3MDJ4_9BACT</name>
<evidence type="ECO:0000313" key="11">
    <source>
        <dbReference type="Proteomes" id="UP000448292"/>
    </source>
</evidence>
<keyword evidence="8" id="KW-0963">Cytoplasm</keyword>
<comment type="function">
    <text evidence="8">Presumably involved in the processing and regular turnover of intracellular proteins. Catalyzes the removal of unsubstituted N-terminal amino acids from various peptides.</text>
</comment>
<organism evidence="10 11">
    <name type="scientific">Oceanidesulfovibrio indonesiensis</name>
    <dbReference type="NCBI Taxonomy" id="54767"/>
    <lineage>
        <taxon>Bacteria</taxon>
        <taxon>Pseudomonadati</taxon>
        <taxon>Thermodesulfobacteriota</taxon>
        <taxon>Desulfovibrionia</taxon>
        <taxon>Desulfovibrionales</taxon>
        <taxon>Desulfovibrionaceae</taxon>
        <taxon>Oceanidesulfovibrio</taxon>
    </lineage>
</organism>
<comment type="catalytic activity">
    <reaction evidence="2 8">
        <text>Release of an N-terminal amino acid, preferentially leucine, but not glutamic or aspartic acids.</text>
        <dbReference type="EC" id="3.4.11.10"/>
    </reaction>
</comment>
<evidence type="ECO:0000313" key="10">
    <source>
        <dbReference type="EMBL" id="TVM16671.1"/>
    </source>
</evidence>
<dbReference type="SUPFAM" id="SSF53187">
    <property type="entry name" value="Zn-dependent exopeptidases"/>
    <property type="match status" value="1"/>
</dbReference>
<feature type="binding site" evidence="8">
    <location>
        <position position="297"/>
    </location>
    <ligand>
        <name>Mn(2+)</name>
        <dbReference type="ChEBI" id="CHEBI:29035"/>
        <label>2</label>
    </ligand>
</feature>
<dbReference type="Pfam" id="PF00883">
    <property type="entry name" value="Peptidase_M17"/>
    <property type="match status" value="1"/>
</dbReference>
<feature type="active site" evidence="8">
    <location>
        <position position="309"/>
    </location>
</feature>
<dbReference type="PANTHER" id="PTHR11963:SF23">
    <property type="entry name" value="CYTOSOL AMINOPEPTIDASE"/>
    <property type="match status" value="1"/>
</dbReference>
<dbReference type="PROSITE" id="PS00631">
    <property type="entry name" value="CYTOSOL_AP"/>
    <property type="match status" value="1"/>
</dbReference>
<dbReference type="RefSeq" id="WP_144303423.1">
    <property type="nucleotide sequence ID" value="NZ_QMIE01000010.1"/>
</dbReference>
<accession>A0A7M3MDJ4</accession>
<dbReference type="InterPro" id="IPR000819">
    <property type="entry name" value="Peptidase_M17_C"/>
</dbReference>
<feature type="active site" evidence="8">
    <location>
        <position position="383"/>
    </location>
</feature>
<dbReference type="EMBL" id="QMIE01000010">
    <property type="protein sequence ID" value="TVM16671.1"/>
    <property type="molecule type" value="Genomic_DNA"/>
</dbReference>
<evidence type="ECO:0000256" key="3">
    <source>
        <dbReference type="ARBA" id="ARBA00009528"/>
    </source>
</evidence>
<comment type="catalytic activity">
    <reaction evidence="1 8">
        <text>Release of an N-terminal amino acid, Xaa-|-Yaa-, in which Xaa is preferably Leu, but may be other amino acids including Pro although not Arg or Lys, and Yaa may be Pro. Amino acid amides and methyl esters are also readily hydrolyzed, but rates on arylamides are exceedingly low.</text>
        <dbReference type="EC" id="3.4.11.1"/>
    </reaction>
</comment>
<feature type="binding site" evidence="8">
    <location>
        <position position="381"/>
    </location>
    <ligand>
        <name>Mn(2+)</name>
        <dbReference type="ChEBI" id="CHEBI:29035"/>
        <label>2</label>
    </ligand>
</feature>
<dbReference type="NCBIfam" id="NF002073">
    <property type="entry name" value="PRK00913.1-2"/>
    <property type="match status" value="1"/>
</dbReference>
<evidence type="ECO:0000259" key="9">
    <source>
        <dbReference type="PROSITE" id="PS00631"/>
    </source>
</evidence>
<dbReference type="InterPro" id="IPR023042">
    <property type="entry name" value="Peptidase_M17_leu_NH2_pept"/>
</dbReference>
<evidence type="ECO:0000256" key="5">
    <source>
        <dbReference type="ARBA" id="ARBA00022670"/>
    </source>
</evidence>
<comment type="cofactor">
    <cofactor evidence="8">
        <name>Mn(2+)</name>
        <dbReference type="ChEBI" id="CHEBI:29035"/>
    </cofactor>
    <text evidence="8">Binds 2 manganese ions per subunit.</text>
</comment>
<sequence length="530" mass="56501">MPVELTPLESPRWETDALVLFAFQPEDEHAEEILGPELFARFPGLTARALTAAPWLAEHAGLLDCSGKPLEKTVIHGPSGSPIRRVIIVGLGKREDANAQPDLGPQRIREAGAMALRTARDLRCASVGVPVAAIETLSEYLGARYPLASLTEGWALEELIYGMYCGLYTFRKHKTEKDTSPPDPETIRLLLQDDPSPELEQAALRAEATALGISYARDLVNGPPNHLAPAAMADAAQSLADAYGFSCRVLDAQDCTDLGMGAFASVFRGNPDAARFIVLEHTPEGHAEDAPLVFVGKGVTYDSGGLSLKPSNSMATMKCDMAGGAAVLGLFRALGELKLSRRIVGLIPCAENMPDGKATRPGDVVTSLSGLTVEILNTDAEGRLLLCDALAYAKRYDPAAIIDIATLTGACVVALGNATAAVFTENAALEEVIRELSLAIGEPFWPMPLWDAYGEALKSEVADIKNVGPREGGAIHAAKFLERFVDQDTPWAHLDIAGPAWADKGTALCPEGGTGFGVRTLLQLVLRWQS</sequence>
<dbReference type="Gene3D" id="3.40.630.10">
    <property type="entry name" value="Zn peptidases"/>
    <property type="match status" value="1"/>
</dbReference>
<dbReference type="OrthoDB" id="9809354at2"/>
<keyword evidence="4 8" id="KW-0031">Aminopeptidase</keyword>
<comment type="caution">
    <text evidence="10">The sequence shown here is derived from an EMBL/GenBank/DDBJ whole genome shotgun (WGS) entry which is preliminary data.</text>
</comment>
<dbReference type="EC" id="3.4.11.10" evidence="8"/>
<dbReference type="AlphaFoldDB" id="A0A7M3MDJ4"/>
<feature type="binding site" evidence="8">
    <location>
        <position position="379"/>
    </location>
    <ligand>
        <name>Mn(2+)</name>
        <dbReference type="ChEBI" id="CHEBI:29035"/>
        <label>1</label>
    </ligand>
</feature>
<dbReference type="SUPFAM" id="SSF52949">
    <property type="entry name" value="Macro domain-like"/>
    <property type="match status" value="1"/>
</dbReference>
<dbReference type="InterPro" id="IPR043472">
    <property type="entry name" value="Macro_dom-like"/>
</dbReference>
<evidence type="ECO:0000256" key="4">
    <source>
        <dbReference type="ARBA" id="ARBA00022438"/>
    </source>
</evidence>
<protein>
    <recommendedName>
        <fullName evidence="8">Probable cytosol aminopeptidase</fullName>
        <ecNumber evidence="8">3.4.11.1</ecNumber>
    </recommendedName>
    <alternativeName>
        <fullName evidence="8">Leucine aminopeptidase</fullName>
        <shortName evidence="8">LAP</shortName>
        <ecNumber evidence="8">3.4.11.10</ecNumber>
    </alternativeName>
    <alternativeName>
        <fullName evidence="8">Leucyl aminopeptidase</fullName>
    </alternativeName>
</protein>
<dbReference type="PANTHER" id="PTHR11963">
    <property type="entry name" value="LEUCINE AMINOPEPTIDASE-RELATED"/>
    <property type="match status" value="1"/>
</dbReference>
<dbReference type="HAMAP" id="MF_00181">
    <property type="entry name" value="Cytosol_peptidase_M17"/>
    <property type="match status" value="1"/>
</dbReference>
<dbReference type="Proteomes" id="UP000448292">
    <property type="component" value="Unassembled WGS sequence"/>
</dbReference>
<feature type="binding site" evidence="8">
    <location>
        <position position="302"/>
    </location>
    <ligand>
        <name>Mn(2+)</name>
        <dbReference type="ChEBI" id="CHEBI:29035"/>
        <label>2</label>
    </ligand>
</feature>
<gene>
    <name evidence="8" type="primary">pepA</name>
    <name evidence="10" type="ORF">DPQ33_11805</name>
</gene>
<dbReference type="GO" id="GO:0070006">
    <property type="term" value="F:metalloaminopeptidase activity"/>
    <property type="evidence" value="ECO:0007669"/>
    <property type="project" value="InterPro"/>
</dbReference>
<evidence type="ECO:0000256" key="8">
    <source>
        <dbReference type="HAMAP-Rule" id="MF_00181"/>
    </source>
</evidence>
<dbReference type="NCBIfam" id="NF002074">
    <property type="entry name" value="PRK00913.1-4"/>
    <property type="match status" value="1"/>
</dbReference>
<feature type="binding site" evidence="8">
    <location>
        <position position="381"/>
    </location>
    <ligand>
        <name>Mn(2+)</name>
        <dbReference type="ChEBI" id="CHEBI:29035"/>
        <label>1</label>
    </ligand>
</feature>
<keyword evidence="11" id="KW-1185">Reference proteome</keyword>
<dbReference type="Pfam" id="PF02789">
    <property type="entry name" value="Peptidase_M17_N"/>
    <property type="match status" value="1"/>
</dbReference>
<dbReference type="InterPro" id="IPR011356">
    <property type="entry name" value="Leucine_aapep/pepB"/>
</dbReference>
<dbReference type="EC" id="3.4.11.1" evidence="8"/>
<evidence type="ECO:0000256" key="7">
    <source>
        <dbReference type="ARBA" id="ARBA00023211"/>
    </source>
</evidence>
<keyword evidence="7 8" id="KW-0464">Manganese</keyword>
<evidence type="ECO:0000256" key="2">
    <source>
        <dbReference type="ARBA" id="ARBA00000967"/>
    </source>
</evidence>
<feature type="domain" description="Cytosol aminopeptidase" evidence="9">
    <location>
        <begin position="377"/>
        <end position="384"/>
    </location>
</feature>